<evidence type="ECO:0000256" key="1">
    <source>
        <dbReference type="ARBA" id="ARBA00004575"/>
    </source>
</evidence>
<comment type="subcellular location">
    <subcellularLocation>
        <location evidence="1">Nucleus inner membrane</location>
        <topology evidence="1">Multi-pass membrane protein</topology>
        <orientation evidence="1">Nucleoplasmic side</orientation>
    </subcellularLocation>
</comment>
<dbReference type="PANTHER" id="PTHR13598:SF1">
    <property type="entry name" value="AT07567P-RELATED"/>
    <property type="match status" value="1"/>
</dbReference>
<evidence type="ECO:0000256" key="3">
    <source>
        <dbReference type="ARBA" id="ARBA00022692"/>
    </source>
</evidence>
<evidence type="ECO:0000256" key="4">
    <source>
        <dbReference type="ARBA" id="ARBA00022729"/>
    </source>
</evidence>
<reference evidence="10" key="1">
    <citation type="submission" date="2016-11" db="UniProtKB">
        <authorList>
            <consortium name="WormBaseParasite"/>
        </authorList>
    </citation>
    <scope>IDENTIFICATION</scope>
</reference>
<evidence type="ECO:0000256" key="7">
    <source>
        <dbReference type="ARBA" id="ARBA00023242"/>
    </source>
</evidence>
<comment type="similarity">
    <text evidence="2">Belongs to the NEMP family.</text>
</comment>
<keyword evidence="3 8" id="KW-0812">Transmembrane</keyword>
<evidence type="ECO:0000256" key="2">
    <source>
        <dbReference type="ARBA" id="ARBA00005748"/>
    </source>
</evidence>
<keyword evidence="6 8" id="KW-0472">Membrane</keyword>
<keyword evidence="7" id="KW-0539">Nucleus</keyword>
<dbReference type="InterPro" id="IPR019358">
    <property type="entry name" value="NEMP_fam"/>
</dbReference>
<evidence type="ECO:0000256" key="6">
    <source>
        <dbReference type="ARBA" id="ARBA00023136"/>
    </source>
</evidence>
<sequence length="200" mass="22717">MPAKMSPKLDLFINKGVEYHPLSVFMDVFLWTNLTDQDTYELYQGANCTAVINEYSHDNSLFGLLKSVSIWKSHQLNPFNDTVIGISTYLPYRVSIKTWRVNYIRASMFVGGIVLFLFAKNLVRNSVFYYTSGCTFGILASLLLFVFVIYRIAPKVAVLLISLAVCYKRGPPTDSRSHDIAQWTLQLIALTLIYFSAQVS</sequence>
<keyword evidence="4" id="KW-0732">Signal</keyword>
<evidence type="ECO:0000256" key="5">
    <source>
        <dbReference type="ARBA" id="ARBA00022989"/>
    </source>
</evidence>
<dbReference type="PANTHER" id="PTHR13598">
    <property type="entry name" value="AT07567P-RELATED"/>
    <property type="match status" value="1"/>
</dbReference>
<dbReference type="AlphaFoldDB" id="A0A1I7XT38"/>
<organism evidence="9 10">
    <name type="scientific">Heterorhabditis bacteriophora</name>
    <name type="common">Entomopathogenic nematode worm</name>
    <dbReference type="NCBI Taxonomy" id="37862"/>
    <lineage>
        <taxon>Eukaryota</taxon>
        <taxon>Metazoa</taxon>
        <taxon>Ecdysozoa</taxon>
        <taxon>Nematoda</taxon>
        <taxon>Chromadorea</taxon>
        <taxon>Rhabditida</taxon>
        <taxon>Rhabditina</taxon>
        <taxon>Rhabditomorpha</taxon>
        <taxon>Strongyloidea</taxon>
        <taxon>Heterorhabditidae</taxon>
        <taxon>Heterorhabditis</taxon>
    </lineage>
</organism>
<evidence type="ECO:0000256" key="8">
    <source>
        <dbReference type="SAM" id="Phobius"/>
    </source>
</evidence>
<feature type="transmembrane region" description="Helical" evidence="8">
    <location>
        <begin position="103"/>
        <end position="122"/>
    </location>
</feature>
<dbReference type="Pfam" id="PF10225">
    <property type="entry name" value="NEMP"/>
    <property type="match status" value="2"/>
</dbReference>
<dbReference type="Proteomes" id="UP000095283">
    <property type="component" value="Unplaced"/>
</dbReference>
<accession>A0A1I7XT38</accession>
<feature type="transmembrane region" description="Helical" evidence="8">
    <location>
        <begin position="128"/>
        <end position="150"/>
    </location>
</feature>
<proteinExistence type="inferred from homology"/>
<dbReference type="WBParaSite" id="Hba_20652">
    <property type="protein sequence ID" value="Hba_20652"/>
    <property type="gene ID" value="Hba_20652"/>
</dbReference>
<evidence type="ECO:0000313" key="9">
    <source>
        <dbReference type="Proteomes" id="UP000095283"/>
    </source>
</evidence>
<name>A0A1I7XT38_HETBA</name>
<dbReference type="GO" id="GO:0005637">
    <property type="term" value="C:nuclear inner membrane"/>
    <property type="evidence" value="ECO:0007669"/>
    <property type="project" value="UniProtKB-SubCell"/>
</dbReference>
<keyword evidence="9" id="KW-1185">Reference proteome</keyword>
<evidence type="ECO:0000313" key="10">
    <source>
        <dbReference type="WBParaSite" id="Hba_20652"/>
    </source>
</evidence>
<keyword evidence="5 8" id="KW-1133">Transmembrane helix</keyword>
<protein>
    <submittedName>
        <fullName evidence="10">Cas1_AcylT domain-containing protein</fullName>
    </submittedName>
</protein>